<gene>
    <name evidence="1" type="ORF">g.17049</name>
</gene>
<accession>A0A1B6G0P0</accession>
<reference evidence="1" key="1">
    <citation type="submission" date="2015-11" db="EMBL/GenBank/DDBJ databases">
        <title>De novo transcriptome assembly of four potential Pierce s Disease insect vectors from Arizona vineyards.</title>
        <authorList>
            <person name="Tassone E.E."/>
        </authorList>
    </citation>
    <scope>NUCLEOTIDE SEQUENCE</scope>
</reference>
<dbReference type="AlphaFoldDB" id="A0A1B6G0P0"/>
<name>A0A1B6G0P0_9HEMI</name>
<dbReference type="EMBL" id="GECZ01013808">
    <property type="protein sequence ID" value="JAS55961.1"/>
    <property type="molecule type" value="Transcribed_RNA"/>
</dbReference>
<evidence type="ECO:0000313" key="1">
    <source>
        <dbReference type="EMBL" id="JAS55961.1"/>
    </source>
</evidence>
<proteinExistence type="predicted"/>
<feature type="non-terminal residue" evidence="1">
    <location>
        <position position="1"/>
    </location>
</feature>
<protein>
    <submittedName>
        <fullName evidence="1">Uncharacterized protein</fullName>
    </submittedName>
</protein>
<sequence length="410" mass="46824">HLFGLLYNVILSTIIYHSLHSNTTGNRTEQKLKKARKMATSDQARYWSQSPHYSLAGQFNRPNFHYSYEEDSFVTIRRSRKGTRLNIPTTNPFVLKREPLSYIESIPVLSNGECCDMKYVLYRQNERSWLPRGQVYDPNNPRYTPSVTINIGTAPLGPSGMYSQQNMSMSTLSINPTVISEEPWLTQRTVIPLGLHCCGNRTVCDHTQSNTLQEAKEDPPANPLEDDKFVYVTTAPRISPLKSCWNVLACKKKRTQGDVYLPAVMTKTEPPKNLIDCPNCSNAIINPNERLDENDQMNSVSTTAAGSEMSISEFSSEEFISPVRKEEKEKKFKQVLGMNTGLQRITAHSSQLMAQQDNSFNVNRTEMLSPPWCGPQGPVYWWVCKPIESKKNKKFLKNRPKQYICYQDMQ</sequence>
<organism evidence="1">
    <name type="scientific">Cuerna arida</name>
    <dbReference type="NCBI Taxonomy" id="1464854"/>
    <lineage>
        <taxon>Eukaryota</taxon>
        <taxon>Metazoa</taxon>
        <taxon>Ecdysozoa</taxon>
        <taxon>Arthropoda</taxon>
        <taxon>Hexapoda</taxon>
        <taxon>Insecta</taxon>
        <taxon>Pterygota</taxon>
        <taxon>Neoptera</taxon>
        <taxon>Paraneoptera</taxon>
        <taxon>Hemiptera</taxon>
        <taxon>Auchenorrhyncha</taxon>
        <taxon>Membracoidea</taxon>
        <taxon>Cicadellidae</taxon>
        <taxon>Cicadellinae</taxon>
        <taxon>Proconiini</taxon>
        <taxon>Cuerna</taxon>
    </lineage>
</organism>